<organism evidence="1">
    <name type="scientific">Arundo donax</name>
    <name type="common">Giant reed</name>
    <name type="synonym">Donax arundinaceus</name>
    <dbReference type="NCBI Taxonomy" id="35708"/>
    <lineage>
        <taxon>Eukaryota</taxon>
        <taxon>Viridiplantae</taxon>
        <taxon>Streptophyta</taxon>
        <taxon>Embryophyta</taxon>
        <taxon>Tracheophyta</taxon>
        <taxon>Spermatophyta</taxon>
        <taxon>Magnoliopsida</taxon>
        <taxon>Liliopsida</taxon>
        <taxon>Poales</taxon>
        <taxon>Poaceae</taxon>
        <taxon>PACMAD clade</taxon>
        <taxon>Arundinoideae</taxon>
        <taxon>Arundineae</taxon>
        <taxon>Arundo</taxon>
    </lineage>
</organism>
<reference evidence="1" key="1">
    <citation type="submission" date="2014-09" db="EMBL/GenBank/DDBJ databases">
        <authorList>
            <person name="Magalhaes I.L.F."/>
            <person name="Oliveira U."/>
            <person name="Santos F.R."/>
            <person name="Vidigal T.H.D.A."/>
            <person name="Brescovit A.D."/>
            <person name="Santos A.J."/>
        </authorList>
    </citation>
    <scope>NUCLEOTIDE SEQUENCE</scope>
    <source>
        <tissue evidence="1">Shoot tissue taken approximately 20 cm above the soil surface</tissue>
    </source>
</reference>
<dbReference type="AlphaFoldDB" id="A0A0A9DSB1"/>
<sequence length="70" mass="8236">MVLICQQTQFKSTKWHHMHQQCVHKVESLTKHAHAQESSCKFCARYAIKSPFLKYLKSRFCPYPNPMPGL</sequence>
<proteinExistence type="predicted"/>
<dbReference type="EMBL" id="GBRH01206416">
    <property type="protein sequence ID" value="JAD91479.1"/>
    <property type="molecule type" value="Transcribed_RNA"/>
</dbReference>
<name>A0A0A9DSB1_ARUDO</name>
<accession>A0A0A9DSB1</accession>
<reference evidence="1" key="2">
    <citation type="journal article" date="2015" name="Data Brief">
        <title>Shoot transcriptome of the giant reed, Arundo donax.</title>
        <authorList>
            <person name="Barrero R.A."/>
            <person name="Guerrero F.D."/>
            <person name="Moolhuijzen P."/>
            <person name="Goolsby J.A."/>
            <person name="Tidwell J."/>
            <person name="Bellgard S.E."/>
            <person name="Bellgard M.I."/>
        </authorList>
    </citation>
    <scope>NUCLEOTIDE SEQUENCE</scope>
    <source>
        <tissue evidence="1">Shoot tissue taken approximately 20 cm above the soil surface</tissue>
    </source>
</reference>
<evidence type="ECO:0000313" key="1">
    <source>
        <dbReference type="EMBL" id="JAD91479.1"/>
    </source>
</evidence>
<protein>
    <submittedName>
        <fullName evidence="1">Uncharacterized protein</fullName>
    </submittedName>
</protein>